<dbReference type="GO" id="GO:0008270">
    <property type="term" value="F:zinc ion binding"/>
    <property type="evidence" value="ECO:0007669"/>
    <property type="project" value="TreeGrafter"/>
</dbReference>
<evidence type="ECO:0000256" key="3">
    <source>
        <dbReference type="ARBA" id="ARBA00004630"/>
    </source>
</evidence>
<accession>A0A8C3A9S4</accession>
<dbReference type="InterPro" id="IPR006629">
    <property type="entry name" value="LITAF"/>
</dbReference>
<evidence type="ECO:0000256" key="5">
    <source>
        <dbReference type="ARBA" id="ARBA00022723"/>
    </source>
</evidence>
<reference evidence="10" key="2">
    <citation type="submission" date="2025-09" db="UniProtKB">
        <authorList>
            <consortium name="Ensembl"/>
        </authorList>
    </citation>
    <scope>IDENTIFICATION</scope>
</reference>
<evidence type="ECO:0000313" key="11">
    <source>
        <dbReference type="Proteomes" id="UP000694565"/>
    </source>
</evidence>
<dbReference type="PROSITE" id="PS51837">
    <property type="entry name" value="LITAF"/>
    <property type="match status" value="1"/>
</dbReference>
<comment type="subcellular location">
    <subcellularLocation>
        <location evidence="1">Endosome membrane</location>
        <topology evidence="1">Peripheral membrane protein</topology>
        <orientation evidence="1">Cytoplasmic side</orientation>
    </subcellularLocation>
    <subcellularLocation>
        <location evidence="2">Late endosome membrane</location>
    </subcellularLocation>
    <subcellularLocation>
        <location evidence="3">Lysosome membrane</location>
        <topology evidence="3">Peripheral membrane protein</topology>
        <orientation evidence="3">Cytoplasmic side</orientation>
    </subcellularLocation>
</comment>
<organism evidence="10 11">
    <name type="scientific">Cyclopterus lumpus</name>
    <name type="common">Lumpsucker</name>
    <dbReference type="NCBI Taxonomy" id="8103"/>
    <lineage>
        <taxon>Eukaryota</taxon>
        <taxon>Metazoa</taxon>
        <taxon>Chordata</taxon>
        <taxon>Craniata</taxon>
        <taxon>Vertebrata</taxon>
        <taxon>Euteleostomi</taxon>
        <taxon>Actinopterygii</taxon>
        <taxon>Neopterygii</taxon>
        <taxon>Teleostei</taxon>
        <taxon>Neoteleostei</taxon>
        <taxon>Acanthomorphata</taxon>
        <taxon>Eupercaria</taxon>
        <taxon>Perciformes</taxon>
        <taxon>Cottioidei</taxon>
        <taxon>Cottales</taxon>
        <taxon>Cyclopteridae</taxon>
        <taxon>Cyclopterus</taxon>
    </lineage>
</organism>
<dbReference type="GO" id="GO:0098574">
    <property type="term" value="C:cytoplasmic side of lysosomal membrane"/>
    <property type="evidence" value="ECO:0007669"/>
    <property type="project" value="TreeGrafter"/>
</dbReference>
<evidence type="ECO:0000259" key="9">
    <source>
        <dbReference type="PROSITE" id="PS51837"/>
    </source>
</evidence>
<keyword evidence="8" id="KW-1133">Transmembrane helix</keyword>
<dbReference type="GO" id="GO:0098560">
    <property type="term" value="C:cytoplasmic side of late endosome membrane"/>
    <property type="evidence" value="ECO:0007669"/>
    <property type="project" value="TreeGrafter"/>
</dbReference>
<dbReference type="Pfam" id="PF10601">
    <property type="entry name" value="zf-LITAF-like"/>
    <property type="match status" value="1"/>
</dbReference>
<evidence type="ECO:0000256" key="7">
    <source>
        <dbReference type="ARBA" id="ARBA00023136"/>
    </source>
</evidence>
<keyword evidence="6" id="KW-0862">Zinc</keyword>
<evidence type="ECO:0000256" key="6">
    <source>
        <dbReference type="ARBA" id="ARBA00022833"/>
    </source>
</evidence>
<dbReference type="GO" id="GO:0005634">
    <property type="term" value="C:nucleus"/>
    <property type="evidence" value="ECO:0007669"/>
    <property type="project" value="TreeGrafter"/>
</dbReference>
<dbReference type="PANTHER" id="PTHR23292:SF45">
    <property type="entry name" value="LIPOPOLYSACCHARIDE-INDUCED TUMOR NECROSIS FACTOR-ALPHA FACTOR HOMOLOG"/>
    <property type="match status" value="1"/>
</dbReference>
<name>A0A8C3A9S4_CYCLU</name>
<keyword evidence="7 8" id="KW-0472">Membrane</keyword>
<evidence type="ECO:0000256" key="1">
    <source>
        <dbReference type="ARBA" id="ARBA00004125"/>
    </source>
</evidence>
<dbReference type="PANTHER" id="PTHR23292">
    <property type="entry name" value="LIPOPOLYSACCHARIDE-INDUCED TUMOR NECROSIS FACTOR-ALPHA FACTOR"/>
    <property type="match status" value="1"/>
</dbReference>
<dbReference type="GeneTree" id="ENSGT00940000177130"/>
<feature type="transmembrane region" description="Helical" evidence="8">
    <location>
        <begin position="50"/>
        <end position="75"/>
    </location>
</feature>
<keyword evidence="5" id="KW-0479">Metal-binding</keyword>
<feature type="domain" description="LITAF" evidence="9">
    <location>
        <begin position="13"/>
        <end position="97"/>
    </location>
</feature>
<dbReference type="Ensembl" id="ENSCLMT00005040291.1">
    <property type="protein sequence ID" value="ENSCLMP00005038816.1"/>
    <property type="gene ID" value="ENSCLMG00005018364.1"/>
</dbReference>
<dbReference type="SMART" id="SM00714">
    <property type="entry name" value="LITAF"/>
    <property type="match status" value="1"/>
</dbReference>
<keyword evidence="8" id="KW-0812">Transmembrane</keyword>
<dbReference type="AlphaFoldDB" id="A0A8C3A9S4"/>
<evidence type="ECO:0000256" key="2">
    <source>
        <dbReference type="ARBA" id="ARBA00004414"/>
    </source>
</evidence>
<dbReference type="InterPro" id="IPR037519">
    <property type="entry name" value="LITAF_fam"/>
</dbReference>
<protein>
    <recommendedName>
        <fullName evidence="9">LITAF domain-containing protein</fullName>
    </recommendedName>
</protein>
<evidence type="ECO:0000256" key="8">
    <source>
        <dbReference type="SAM" id="Phobius"/>
    </source>
</evidence>
<keyword evidence="11" id="KW-1185">Reference proteome</keyword>
<comment type="similarity">
    <text evidence="4">Belongs to the CDIP1/LITAF family.</text>
</comment>
<proteinExistence type="inferred from homology"/>
<reference evidence="10" key="1">
    <citation type="submission" date="2025-08" db="UniProtKB">
        <authorList>
            <consortium name="Ensembl"/>
        </authorList>
    </citation>
    <scope>IDENTIFICATION</scope>
</reference>
<dbReference type="Proteomes" id="UP000694565">
    <property type="component" value="Unplaced"/>
</dbReference>
<evidence type="ECO:0000313" key="10">
    <source>
        <dbReference type="Ensembl" id="ENSCLMP00005038816.1"/>
    </source>
</evidence>
<evidence type="ECO:0000256" key="4">
    <source>
        <dbReference type="ARBA" id="ARBA00005975"/>
    </source>
</evidence>
<sequence length="97" mass="10560">MPVGGRPAVVTTQPAPFPISVTHLADVPGLVRCPHCHNIVTSEVTYQSGKAAWCTCMLLAMMGLICGFCLIPLMVRGLQDAHHSCPHCKKHLHVYTR</sequence>